<sequence length="30" mass="3572">METRDRKILLVILEDIEDIYKALDEFSCVT</sequence>
<evidence type="ECO:0000313" key="1">
    <source>
        <dbReference type="EMBL" id="AVX19683.1"/>
    </source>
</evidence>
<accession>A0A2R4MXX3</accession>
<evidence type="ECO:0000313" key="2">
    <source>
        <dbReference type="Proteomes" id="UP000241323"/>
    </source>
</evidence>
<proteinExistence type="predicted"/>
<dbReference type="AlphaFoldDB" id="A0A2R4MXX3"/>
<gene>
    <name evidence="1" type="ORF">CFE_0484</name>
</gene>
<organism evidence="1 2">
    <name type="scientific">Carboxydocella thermautotrophica</name>
    <dbReference type="NCBI Taxonomy" id="178899"/>
    <lineage>
        <taxon>Bacteria</taxon>
        <taxon>Bacillati</taxon>
        <taxon>Bacillota</taxon>
        <taxon>Clostridia</taxon>
        <taxon>Eubacteriales</taxon>
        <taxon>Clostridiales Family XVI. Incertae Sedis</taxon>
        <taxon>Carboxydocella</taxon>
    </lineage>
</organism>
<name>A0A2R4MXX3_CARTR</name>
<dbReference type="KEGG" id="cthm:CFE_0484"/>
<reference evidence="1 2" key="1">
    <citation type="submission" date="2018-04" db="EMBL/GenBank/DDBJ databases">
        <title>Genomic insights into metabolic versatility of Carboxydocella thermautotrophica capable of coupling hydrogenogenic CO oxidation with the reduction of Fe(III) minerals in Kamchatka hot springs.</title>
        <authorList>
            <person name="Toshchakov S.V."/>
            <person name="Tepliuk A.V."/>
            <person name="Gavrilov S.N."/>
            <person name="Kublanov I.V."/>
            <person name="Lebedinsky A.V."/>
            <person name="Bonch-Osmolovskaya E.A."/>
            <person name="Rusakov V.S."/>
            <person name="Chistyakova N.I."/>
            <person name="Korzhenkov A."/>
            <person name="Zavarsina D.G."/>
            <person name="Sokolova T.G."/>
        </authorList>
    </citation>
    <scope>NUCLEOTIDE SEQUENCE [LARGE SCALE GENOMIC DNA]</scope>
    <source>
        <strain evidence="1 2">019</strain>
    </source>
</reference>
<keyword evidence="2" id="KW-1185">Reference proteome</keyword>
<protein>
    <submittedName>
        <fullName evidence="1">Uncharacterized protein</fullName>
    </submittedName>
</protein>
<dbReference type="Proteomes" id="UP000241323">
    <property type="component" value="Chromosome"/>
</dbReference>
<dbReference type="EMBL" id="CP028491">
    <property type="protein sequence ID" value="AVX19683.1"/>
    <property type="molecule type" value="Genomic_DNA"/>
</dbReference>